<dbReference type="InParanoid" id="S2J0A4"/>
<dbReference type="GO" id="GO:0005737">
    <property type="term" value="C:cytoplasm"/>
    <property type="evidence" value="ECO:0007669"/>
    <property type="project" value="TreeGrafter"/>
</dbReference>
<dbReference type="CDD" id="cd13118">
    <property type="entry name" value="POLO_box_1"/>
    <property type="match status" value="1"/>
</dbReference>
<sequence>MIGRSESVQKENRTRAQQCPDFQWSTNNLFIETWVDCSKHYGFAYRLSDGTLGFLYNDGSVLTCCDSSAYYYVSYRAEDDRYVEQIYTNVPSELNKKVSLLQKFGMYEERELKHDQSIPKTKQLNKIYLLKYYVSEEAITFRLSNGAVQLNFFKHFKLILYDAGKKVMFIDSDRKLTRYNTYDVLCSTNTEIIDAIQYAFSILQVQNSRRQKALQEERWKRFEKD</sequence>
<feature type="domain" description="POLO box" evidence="7">
    <location>
        <begin position="30"/>
        <end position="110"/>
    </location>
</feature>
<keyword evidence="2" id="KW-0808">Transferase</keyword>
<keyword evidence="1" id="KW-0723">Serine/threonine-protein kinase</keyword>
<dbReference type="GO" id="GO:0000922">
    <property type="term" value="C:spindle pole"/>
    <property type="evidence" value="ECO:0007669"/>
    <property type="project" value="TreeGrafter"/>
</dbReference>
<dbReference type="AlphaFoldDB" id="S2J0A4"/>
<evidence type="ECO:0000256" key="4">
    <source>
        <dbReference type="ARBA" id="ARBA00022741"/>
    </source>
</evidence>
<evidence type="ECO:0000313" key="8">
    <source>
        <dbReference type="EMBL" id="EPB81577.1"/>
    </source>
</evidence>
<dbReference type="Pfam" id="PF00659">
    <property type="entry name" value="POLO_box"/>
    <property type="match status" value="2"/>
</dbReference>
<dbReference type="GO" id="GO:0007052">
    <property type="term" value="P:mitotic spindle organization"/>
    <property type="evidence" value="ECO:0007669"/>
    <property type="project" value="TreeGrafter"/>
</dbReference>
<accession>S2J0A4</accession>
<keyword evidence="4" id="KW-0547">Nucleotide-binding</keyword>
<evidence type="ECO:0000256" key="6">
    <source>
        <dbReference type="ARBA" id="ARBA00022840"/>
    </source>
</evidence>
<dbReference type="eggNOG" id="KOG0575">
    <property type="taxonomic scope" value="Eukaryota"/>
</dbReference>
<evidence type="ECO:0000256" key="2">
    <source>
        <dbReference type="ARBA" id="ARBA00022679"/>
    </source>
</evidence>
<dbReference type="PANTHER" id="PTHR24345:SF0">
    <property type="entry name" value="CELL CYCLE SERINE_THREONINE-PROTEIN KINASE CDC5_MSD2"/>
    <property type="match status" value="1"/>
</dbReference>
<reference evidence="9" key="1">
    <citation type="submission" date="2013-05" db="EMBL/GenBank/DDBJ databases">
        <title>The Genome sequence of Mucor circinelloides f. circinelloides 1006PhL.</title>
        <authorList>
            <consortium name="The Broad Institute Genomics Platform"/>
            <person name="Cuomo C."/>
            <person name="Earl A."/>
            <person name="Findley K."/>
            <person name="Lee S.C."/>
            <person name="Walker B."/>
            <person name="Young S."/>
            <person name="Zeng Q."/>
            <person name="Gargeya S."/>
            <person name="Fitzgerald M."/>
            <person name="Haas B."/>
            <person name="Abouelleil A."/>
            <person name="Allen A.W."/>
            <person name="Alvarado L."/>
            <person name="Arachchi H.M."/>
            <person name="Berlin A.M."/>
            <person name="Chapman S.B."/>
            <person name="Gainer-Dewar J."/>
            <person name="Goldberg J."/>
            <person name="Griggs A."/>
            <person name="Gujja S."/>
            <person name="Hansen M."/>
            <person name="Howarth C."/>
            <person name="Imamovic A."/>
            <person name="Ireland A."/>
            <person name="Larimer J."/>
            <person name="McCowan C."/>
            <person name="Murphy C."/>
            <person name="Pearson M."/>
            <person name="Poon T.W."/>
            <person name="Priest M."/>
            <person name="Roberts A."/>
            <person name="Saif S."/>
            <person name="Shea T."/>
            <person name="Sisk P."/>
            <person name="Sykes S."/>
            <person name="Wortman J."/>
            <person name="Nusbaum C."/>
            <person name="Birren B."/>
        </authorList>
    </citation>
    <scope>NUCLEOTIDE SEQUENCE [LARGE SCALE GENOMIC DNA]</scope>
    <source>
        <strain evidence="9">1006PhL</strain>
    </source>
</reference>
<feature type="domain" description="POLO box" evidence="7">
    <location>
        <begin position="128"/>
        <end position="208"/>
    </location>
</feature>
<gene>
    <name evidence="8" type="ORF">HMPREF1544_11695</name>
</gene>
<dbReference type="GO" id="GO:0005524">
    <property type="term" value="F:ATP binding"/>
    <property type="evidence" value="ECO:0007669"/>
    <property type="project" value="UniProtKB-KW"/>
</dbReference>
<keyword evidence="5" id="KW-0418">Kinase</keyword>
<dbReference type="CDD" id="cd13117">
    <property type="entry name" value="POLO_box_2"/>
    <property type="match status" value="1"/>
</dbReference>
<dbReference type="GO" id="GO:0005634">
    <property type="term" value="C:nucleus"/>
    <property type="evidence" value="ECO:0007669"/>
    <property type="project" value="TreeGrafter"/>
</dbReference>
<dbReference type="InterPro" id="IPR033701">
    <property type="entry name" value="POLO_box_1"/>
</dbReference>
<organism evidence="8 9">
    <name type="scientific">Mucor circinelloides f. circinelloides (strain 1006PhL)</name>
    <name type="common">Mucormycosis agent</name>
    <name type="synonym">Calyptromyces circinelloides</name>
    <dbReference type="NCBI Taxonomy" id="1220926"/>
    <lineage>
        <taxon>Eukaryota</taxon>
        <taxon>Fungi</taxon>
        <taxon>Fungi incertae sedis</taxon>
        <taxon>Mucoromycota</taxon>
        <taxon>Mucoromycotina</taxon>
        <taxon>Mucoromycetes</taxon>
        <taxon>Mucorales</taxon>
        <taxon>Mucorineae</taxon>
        <taxon>Mucoraceae</taxon>
        <taxon>Mucor</taxon>
    </lineage>
</organism>
<name>S2J0A4_MUCC1</name>
<evidence type="ECO:0000256" key="1">
    <source>
        <dbReference type="ARBA" id="ARBA00022527"/>
    </source>
</evidence>
<evidence type="ECO:0000313" key="9">
    <source>
        <dbReference type="Proteomes" id="UP000014254"/>
    </source>
</evidence>
<dbReference type="InterPro" id="IPR000959">
    <property type="entry name" value="POLO_box_dom"/>
</dbReference>
<dbReference type="VEuPathDB" id="FungiDB:HMPREF1544_11695"/>
<dbReference type="InterPro" id="IPR033695">
    <property type="entry name" value="POLO_box_2"/>
</dbReference>
<protein>
    <recommendedName>
        <fullName evidence="7">POLO box domain-containing protein</fullName>
    </recommendedName>
</protein>
<dbReference type="GO" id="GO:0000776">
    <property type="term" value="C:kinetochore"/>
    <property type="evidence" value="ECO:0007669"/>
    <property type="project" value="TreeGrafter"/>
</dbReference>
<evidence type="ECO:0000259" key="7">
    <source>
        <dbReference type="PROSITE" id="PS50078"/>
    </source>
</evidence>
<dbReference type="PROSITE" id="PS50078">
    <property type="entry name" value="POLO_BOX"/>
    <property type="match status" value="2"/>
</dbReference>
<keyword evidence="6" id="KW-0067">ATP-binding</keyword>
<dbReference type="SUPFAM" id="SSF82615">
    <property type="entry name" value="Polo-box domain"/>
    <property type="match status" value="2"/>
</dbReference>
<evidence type="ECO:0000256" key="5">
    <source>
        <dbReference type="ARBA" id="ARBA00022777"/>
    </source>
</evidence>
<dbReference type="Gene3D" id="3.30.1120.30">
    <property type="entry name" value="POLO box domain"/>
    <property type="match status" value="2"/>
</dbReference>
<keyword evidence="3" id="KW-0677">Repeat</keyword>
<dbReference type="STRING" id="1220926.S2J0A4"/>
<dbReference type="InterPro" id="IPR036947">
    <property type="entry name" value="POLO_box_dom_sf"/>
</dbReference>
<dbReference type="EMBL" id="KE124163">
    <property type="protein sequence ID" value="EPB81577.1"/>
    <property type="molecule type" value="Genomic_DNA"/>
</dbReference>
<dbReference type="Proteomes" id="UP000014254">
    <property type="component" value="Unassembled WGS sequence"/>
</dbReference>
<proteinExistence type="predicted"/>
<evidence type="ECO:0000256" key="3">
    <source>
        <dbReference type="ARBA" id="ARBA00022737"/>
    </source>
</evidence>
<keyword evidence="9" id="KW-1185">Reference proteome</keyword>
<dbReference type="OMA" id="CCDSSAY"/>
<dbReference type="GO" id="GO:0004674">
    <property type="term" value="F:protein serine/threonine kinase activity"/>
    <property type="evidence" value="ECO:0007669"/>
    <property type="project" value="UniProtKB-KW"/>
</dbReference>
<dbReference type="PANTHER" id="PTHR24345">
    <property type="entry name" value="SERINE/THREONINE-PROTEIN KINASE PLK"/>
    <property type="match status" value="1"/>
</dbReference>
<dbReference type="OrthoDB" id="408964at2759"/>